<feature type="compositionally biased region" description="Low complexity" evidence="1">
    <location>
        <begin position="377"/>
        <end position="394"/>
    </location>
</feature>
<dbReference type="CDD" id="cd09630">
    <property type="entry name" value="CDH_like_cytochrome"/>
    <property type="match status" value="1"/>
</dbReference>
<proteinExistence type="predicted"/>
<feature type="signal peptide" evidence="2">
    <location>
        <begin position="1"/>
        <end position="28"/>
    </location>
</feature>
<keyword evidence="2" id="KW-0732">Signal</keyword>
<evidence type="ECO:0000313" key="5">
    <source>
        <dbReference type="Proteomes" id="UP001175000"/>
    </source>
</evidence>
<dbReference type="Pfam" id="PF16010">
    <property type="entry name" value="CDH-cyt"/>
    <property type="match status" value="1"/>
</dbReference>
<protein>
    <recommendedName>
        <fullName evidence="3">Cellobiose dehydrogenase-like cytochrome domain-containing protein</fullName>
    </recommendedName>
</protein>
<dbReference type="InterPro" id="IPR015920">
    <property type="entry name" value="Cellobiose_DH-like_cyt"/>
</dbReference>
<feature type="compositionally biased region" description="Polar residues" evidence="1">
    <location>
        <begin position="538"/>
        <end position="559"/>
    </location>
</feature>
<feature type="chain" id="PRO_5041254717" description="Cellobiose dehydrogenase-like cytochrome domain-containing protein" evidence="2">
    <location>
        <begin position="29"/>
        <end position="627"/>
    </location>
</feature>
<feature type="compositionally biased region" description="Gly residues" evidence="1">
    <location>
        <begin position="240"/>
        <end position="251"/>
    </location>
</feature>
<name>A0AA39XFF7_9PEZI</name>
<feature type="compositionally biased region" description="Low complexity" evidence="1">
    <location>
        <begin position="572"/>
        <end position="586"/>
    </location>
</feature>
<organism evidence="4 5">
    <name type="scientific">Immersiella caudata</name>
    <dbReference type="NCBI Taxonomy" id="314043"/>
    <lineage>
        <taxon>Eukaryota</taxon>
        <taxon>Fungi</taxon>
        <taxon>Dikarya</taxon>
        <taxon>Ascomycota</taxon>
        <taxon>Pezizomycotina</taxon>
        <taxon>Sordariomycetes</taxon>
        <taxon>Sordariomycetidae</taxon>
        <taxon>Sordariales</taxon>
        <taxon>Lasiosphaeriaceae</taxon>
        <taxon>Immersiella</taxon>
    </lineage>
</organism>
<evidence type="ECO:0000256" key="2">
    <source>
        <dbReference type="SAM" id="SignalP"/>
    </source>
</evidence>
<feature type="region of interest" description="Disordered" evidence="1">
    <location>
        <begin position="427"/>
        <end position="446"/>
    </location>
</feature>
<dbReference type="Gene3D" id="2.60.40.1210">
    <property type="entry name" value="Cellobiose dehydrogenase, cytochrome domain"/>
    <property type="match status" value="1"/>
</dbReference>
<evidence type="ECO:0000256" key="1">
    <source>
        <dbReference type="SAM" id="MobiDB-lite"/>
    </source>
</evidence>
<feature type="domain" description="Cellobiose dehydrogenase-like cytochrome" evidence="3">
    <location>
        <begin position="34"/>
        <end position="206"/>
    </location>
</feature>
<keyword evidence="5" id="KW-1185">Reference proteome</keyword>
<reference evidence="4" key="1">
    <citation type="submission" date="2023-06" db="EMBL/GenBank/DDBJ databases">
        <title>Genome-scale phylogeny and comparative genomics of the fungal order Sordariales.</title>
        <authorList>
            <consortium name="Lawrence Berkeley National Laboratory"/>
            <person name="Hensen N."/>
            <person name="Bonometti L."/>
            <person name="Westerberg I."/>
            <person name="Brannstrom I.O."/>
            <person name="Guillou S."/>
            <person name="Cros-Aarteil S."/>
            <person name="Calhoun S."/>
            <person name="Haridas S."/>
            <person name="Kuo A."/>
            <person name="Mondo S."/>
            <person name="Pangilinan J."/>
            <person name="Riley R."/>
            <person name="Labutti K."/>
            <person name="Andreopoulos B."/>
            <person name="Lipzen A."/>
            <person name="Chen C."/>
            <person name="Yanf M."/>
            <person name="Daum C."/>
            <person name="Ng V."/>
            <person name="Clum A."/>
            <person name="Steindorff A."/>
            <person name="Ohm R."/>
            <person name="Martin F."/>
            <person name="Silar P."/>
            <person name="Natvig D."/>
            <person name="Lalanne C."/>
            <person name="Gautier V."/>
            <person name="Ament-Velasquez S.L."/>
            <person name="Kruys A."/>
            <person name="Hutchinson M.I."/>
            <person name="Powell A.J."/>
            <person name="Barry K."/>
            <person name="Miller A.N."/>
            <person name="Grigoriev I.V."/>
            <person name="Debuchy R."/>
            <person name="Gladieux P."/>
            <person name="Thoren M.H."/>
            <person name="Johannesson H."/>
        </authorList>
    </citation>
    <scope>NUCLEOTIDE SEQUENCE</scope>
    <source>
        <strain evidence="4">CBS 606.72</strain>
    </source>
</reference>
<accession>A0AA39XFF7</accession>
<feature type="region of interest" description="Disordered" evidence="1">
    <location>
        <begin position="233"/>
        <end position="320"/>
    </location>
</feature>
<evidence type="ECO:0000259" key="3">
    <source>
        <dbReference type="Pfam" id="PF16010"/>
    </source>
</evidence>
<sequence>MQQPTRRDKRHGRGLLLALGLSASRAVGQQTSPFTDQATGAQLQRFVDAKTNFEFGIALPANPSSSFIGQLSFPLTNGAGWGGLSLGSDLKGPPLVACWADGNGGVVSSFRQSFDGEENPPEVQGAFSLKPIPDATSANSTFLTFTFLCENCIDDNQTAENAKLGWALASRPVQNRKSPAGVLASPDSGFGEFLANLAAARSTEFDTWAALAQPDAGTQTPIDEDAVVSDLKARQTGGQTDDGGQAGGRGGFNTDTDGNGTDFNSGVDSDTDDGRVRPITAGARVTRRRRRRAVAVSGSLGERQTGSRTGAAFTDTDNSGNDTDFFTDGFDSDTDNGRIDVPRAGARISRRRGVTANGSSGLAKRQTAGQTGGSRAGGFATDTDNTGNDTDFNTALDTDFNTGVDTDSDNGRRDSARVGRTARLARRQTAGRGRNRAGFNIDTDNTGNGTDFNSGFDTDSDVAVRVPARVSRVPARTRRLAARQARGRTGVNTDTDNSGSGTDFNSGLDTDSDNGLRAPRVNRVAAPRTRDLAKRQSTRQGQGRNGAITDTDNSGNGTDLSGFDSDSDNVLRAPRVTRVAAPTRRAVGGGATIPRGLGKRQTGGQAGARRDGFDTDSGNDTDFSDFD</sequence>
<feature type="region of interest" description="Disordered" evidence="1">
    <location>
        <begin position="474"/>
        <end position="627"/>
    </location>
</feature>
<dbReference type="PANTHER" id="PTHR47190:SF2">
    <property type="entry name" value="CELLOBIOSE DEHYDROGENASE (AFU_ORTHOLOGUE AFUA_2G17620)"/>
    <property type="match status" value="1"/>
</dbReference>
<feature type="compositionally biased region" description="Low complexity" evidence="1">
    <location>
        <begin position="252"/>
        <end position="266"/>
    </location>
</feature>
<feature type="compositionally biased region" description="Low complexity" evidence="1">
    <location>
        <begin position="517"/>
        <end position="527"/>
    </location>
</feature>
<comment type="caution">
    <text evidence="4">The sequence shown here is derived from an EMBL/GenBank/DDBJ whole genome shotgun (WGS) entry which is preliminary data.</text>
</comment>
<feature type="region of interest" description="Disordered" evidence="1">
    <location>
        <begin position="351"/>
        <end position="394"/>
    </location>
</feature>
<feature type="compositionally biased region" description="Polar residues" evidence="1">
    <location>
        <begin position="491"/>
        <end position="509"/>
    </location>
</feature>
<dbReference type="PANTHER" id="PTHR47190">
    <property type="entry name" value="DEHYDROGENASE, PUTATIVE-RELATED"/>
    <property type="match status" value="1"/>
</dbReference>
<feature type="compositionally biased region" description="Acidic residues" evidence="1">
    <location>
        <begin position="617"/>
        <end position="627"/>
    </location>
</feature>
<gene>
    <name evidence="4" type="ORF">B0T14DRAFT_490589</name>
</gene>
<dbReference type="Proteomes" id="UP001175000">
    <property type="component" value="Unassembled WGS sequence"/>
</dbReference>
<dbReference type="EMBL" id="JAULSU010000001">
    <property type="protein sequence ID" value="KAK0632190.1"/>
    <property type="molecule type" value="Genomic_DNA"/>
</dbReference>
<dbReference type="AlphaFoldDB" id="A0AA39XFF7"/>
<dbReference type="SUPFAM" id="SSF49344">
    <property type="entry name" value="CBD9-like"/>
    <property type="match status" value="1"/>
</dbReference>
<evidence type="ECO:0000313" key="4">
    <source>
        <dbReference type="EMBL" id="KAK0632190.1"/>
    </source>
</evidence>
<dbReference type="InterPro" id="IPR053208">
    <property type="entry name" value="GMC_Oxidoreductase_CD"/>
</dbReference>